<dbReference type="EMBL" id="JAAKZW010000254">
    <property type="protein sequence ID" value="NGO80835.1"/>
    <property type="molecule type" value="Genomic_DNA"/>
</dbReference>
<gene>
    <name evidence="1" type="ORF">G6045_35030</name>
</gene>
<reference evidence="1 2" key="1">
    <citation type="submission" date="2020-02" db="EMBL/GenBank/DDBJ databases">
        <title>Whole-genome analyses of novel actinobacteria.</title>
        <authorList>
            <person name="Sahin N."/>
            <person name="Tokatli A."/>
        </authorList>
    </citation>
    <scope>NUCLEOTIDE SEQUENCE [LARGE SCALE GENOMIC DNA]</scope>
    <source>
        <strain evidence="1 2">YC504</strain>
    </source>
</reference>
<accession>A0A6G4XTD8</accession>
<dbReference type="AlphaFoldDB" id="A0A6G4XTD8"/>
<evidence type="ECO:0000313" key="1">
    <source>
        <dbReference type="EMBL" id="NGO80835.1"/>
    </source>
</evidence>
<dbReference type="Proteomes" id="UP000481109">
    <property type="component" value="Unassembled WGS sequence"/>
</dbReference>
<organism evidence="1 2">
    <name type="scientific">Streptomyces mesophilus</name>
    <dbReference type="NCBI Taxonomy" id="1775132"/>
    <lineage>
        <taxon>Bacteria</taxon>
        <taxon>Bacillati</taxon>
        <taxon>Actinomycetota</taxon>
        <taxon>Actinomycetes</taxon>
        <taxon>Kitasatosporales</taxon>
        <taxon>Streptomycetaceae</taxon>
        <taxon>Streptomyces</taxon>
    </lineage>
</organism>
<name>A0A6G4XTD8_9ACTN</name>
<proteinExistence type="predicted"/>
<sequence>MSTSPLDDAPEELIALAFAAVGHAVESLRATKGQELTTFVLMEYADGRKLQRCRADTFEREAEIAREQLRAVGADCLRYALAHDGYFTVDQERSDAVIVQAWENDGEPGIQFAQRYGTHRRRLRLVCEAVGHPAFAGEVEALGPVAED</sequence>
<evidence type="ECO:0000313" key="2">
    <source>
        <dbReference type="Proteomes" id="UP000481109"/>
    </source>
</evidence>
<keyword evidence="2" id="KW-1185">Reference proteome</keyword>
<protein>
    <submittedName>
        <fullName evidence="1">Uncharacterized protein</fullName>
    </submittedName>
</protein>
<dbReference type="RefSeq" id="WP_165336249.1">
    <property type="nucleotide sequence ID" value="NZ_JAAKZW010000254.1"/>
</dbReference>
<comment type="caution">
    <text evidence="1">The sequence shown here is derived from an EMBL/GenBank/DDBJ whole genome shotgun (WGS) entry which is preliminary data.</text>
</comment>